<protein>
    <submittedName>
        <fullName evidence="3">ABC transporter ATP-binding domain-containing protein</fullName>
    </submittedName>
</protein>
<dbReference type="GO" id="GO:0055052">
    <property type="term" value="C:ATP-binding cassette (ABC) transporter complex, substrate-binding subunit-containing"/>
    <property type="evidence" value="ECO:0007669"/>
    <property type="project" value="TreeGrafter"/>
</dbReference>
<geneLocation type="plasmid" evidence="4">
    <name>pretnxc12c</name>
</geneLocation>
<dbReference type="Proteomes" id="UP000194159">
    <property type="component" value="Plasmid pRetNXC12c"/>
</dbReference>
<dbReference type="AlphaFoldDB" id="A0AAN1BKT7"/>
<dbReference type="InterPro" id="IPR047641">
    <property type="entry name" value="ABC_transpr_MalK/UgpC-like"/>
</dbReference>
<evidence type="ECO:0000256" key="1">
    <source>
        <dbReference type="ARBA" id="ARBA00004417"/>
    </source>
</evidence>
<evidence type="ECO:0000313" key="3">
    <source>
        <dbReference type="EMBL" id="ARQ13029.1"/>
    </source>
</evidence>
<dbReference type="InterPro" id="IPR027417">
    <property type="entry name" value="P-loop_NTPase"/>
</dbReference>
<organism evidence="3 4">
    <name type="scientific">Rhizobium etli</name>
    <dbReference type="NCBI Taxonomy" id="29449"/>
    <lineage>
        <taxon>Bacteria</taxon>
        <taxon>Pseudomonadati</taxon>
        <taxon>Pseudomonadota</taxon>
        <taxon>Alphaproteobacteria</taxon>
        <taxon>Hyphomicrobiales</taxon>
        <taxon>Rhizobiaceae</taxon>
        <taxon>Rhizobium/Agrobacterium group</taxon>
        <taxon>Rhizobium</taxon>
    </lineage>
</organism>
<dbReference type="GO" id="GO:0005524">
    <property type="term" value="F:ATP binding"/>
    <property type="evidence" value="ECO:0007669"/>
    <property type="project" value="UniProtKB-KW"/>
</dbReference>
<reference evidence="3 4" key="1">
    <citation type="submission" date="2017-04" db="EMBL/GenBank/DDBJ databases">
        <title>Complete genome sequences of Rhizobium genomic linages associated to common bean (phaseolus vulgaris).</title>
        <authorList>
            <person name="Santamaria R.I."/>
            <person name="Bustos P."/>
            <person name="Perez-Carrascal O."/>
            <person name="Martinez-Flores I."/>
            <person name="Juarez S."/>
            <person name="Lozano L."/>
            <person name="Miranda F."/>
            <person name="Vinuesa P."/>
            <person name="Martinez-Romero E."/>
            <person name="Cevallos M.A."/>
            <person name="Romero D."/>
            <person name="Davila G."/>
            <person name="Gonzalez V."/>
        </authorList>
    </citation>
    <scope>NUCLEOTIDE SEQUENCE [LARGE SCALE GENOMIC DNA]</scope>
    <source>
        <strain evidence="3 4">NXC12</strain>
        <plasmid evidence="4">pretnxc12c</plasmid>
    </source>
</reference>
<accession>A0AAN1BKT7</accession>
<keyword evidence="3" id="KW-0614">Plasmid</keyword>
<dbReference type="GO" id="GO:1990060">
    <property type="term" value="C:maltose transport complex"/>
    <property type="evidence" value="ECO:0007669"/>
    <property type="project" value="TreeGrafter"/>
</dbReference>
<keyword evidence="3" id="KW-0067">ATP-binding</keyword>
<name>A0AAN1BKT7_RHIET</name>
<dbReference type="EMBL" id="CP020909">
    <property type="protein sequence ID" value="ARQ13029.1"/>
    <property type="molecule type" value="Genomic_DNA"/>
</dbReference>
<proteinExistence type="predicted"/>
<dbReference type="SUPFAM" id="SSF52540">
    <property type="entry name" value="P-loop containing nucleoside triphosphate hydrolases"/>
    <property type="match status" value="1"/>
</dbReference>
<dbReference type="PANTHER" id="PTHR43875">
    <property type="entry name" value="MALTODEXTRIN IMPORT ATP-BINDING PROTEIN MSMX"/>
    <property type="match status" value="1"/>
</dbReference>
<keyword evidence="2" id="KW-0997">Cell inner membrane</keyword>
<dbReference type="GO" id="GO:0015423">
    <property type="term" value="F:ABC-type maltose transporter activity"/>
    <property type="evidence" value="ECO:0007669"/>
    <property type="project" value="TreeGrafter"/>
</dbReference>
<evidence type="ECO:0000313" key="4">
    <source>
        <dbReference type="Proteomes" id="UP000194159"/>
    </source>
</evidence>
<dbReference type="GO" id="GO:0016887">
    <property type="term" value="F:ATP hydrolysis activity"/>
    <property type="evidence" value="ECO:0007669"/>
    <property type="project" value="InterPro"/>
</dbReference>
<comment type="subcellular location">
    <subcellularLocation>
        <location evidence="1">Cell inner membrane</location>
        <topology evidence="1">Peripheral membrane protein</topology>
    </subcellularLocation>
</comment>
<keyword evidence="2" id="KW-0472">Membrane</keyword>
<dbReference type="Gene3D" id="3.40.50.300">
    <property type="entry name" value="P-loop containing nucleotide triphosphate hydrolases"/>
    <property type="match status" value="1"/>
</dbReference>
<dbReference type="PANTHER" id="PTHR43875:SF3">
    <property type="entry name" value="MALTOSE_MALTODEXTRIN IMPORT ATP-BINDING PROTEIN MALK"/>
    <property type="match status" value="1"/>
</dbReference>
<keyword evidence="2" id="KW-1003">Cell membrane</keyword>
<gene>
    <name evidence="3" type="ORF">NXC12_PC00391</name>
</gene>
<evidence type="ECO:0000256" key="2">
    <source>
        <dbReference type="ARBA" id="ARBA00022519"/>
    </source>
</evidence>
<keyword evidence="3" id="KW-0547">Nucleotide-binding</keyword>
<sequence>MTAARFNDHPLLRWNMRIELAKLHRQMKATMIYVTHEQVEAMTLADRIVVLDAGNISQTGGRWSFITSPPICSSPALAAIGR</sequence>